<protein>
    <submittedName>
        <fullName evidence="2 3">Uncharacterized protein</fullName>
    </submittedName>
</protein>
<dbReference type="KEGG" id="hro:HELRODRAFT_161008"/>
<dbReference type="RefSeq" id="XP_009019245.1">
    <property type="nucleotide sequence ID" value="XM_009020997.1"/>
</dbReference>
<evidence type="ECO:0000313" key="2">
    <source>
        <dbReference type="EMBL" id="ESO01837.1"/>
    </source>
</evidence>
<reference evidence="2 4" key="2">
    <citation type="journal article" date="2013" name="Nature">
        <title>Insights into bilaterian evolution from three spiralian genomes.</title>
        <authorList>
            <person name="Simakov O."/>
            <person name="Marletaz F."/>
            <person name="Cho S.J."/>
            <person name="Edsinger-Gonzales E."/>
            <person name="Havlak P."/>
            <person name="Hellsten U."/>
            <person name="Kuo D.H."/>
            <person name="Larsson T."/>
            <person name="Lv J."/>
            <person name="Arendt D."/>
            <person name="Savage R."/>
            <person name="Osoegawa K."/>
            <person name="de Jong P."/>
            <person name="Grimwood J."/>
            <person name="Chapman J.A."/>
            <person name="Shapiro H."/>
            <person name="Aerts A."/>
            <person name="Otillar R.P."/>
            <person name="Terry A.Y."/>
            <person name="Boore J.L."/>
            <person name="Grigoriev I.V."/>
            <person name="Lindberg D.R."/>
            <person name="Seaver E.C."/>
            <person name="Weisblat D.A."/>
            <person name="Putnam N.H."/>
            <person name="Rokhsar D.S."/>
        </authorList>
    </citation>
    <scope>NUCLEOTIDE SEQUENCE</scope>
</reference>
<evidence type="ECO:0000313" key="3">
    <source>
        <dbReference type="EnsemblMetazoa" id="HelroP161008"/>
    </source>
</evidence>
<gene>
    <name evidence="3" type="primary">20199002</name>
    <name evidence="2" type="ORF">HELRODRAFT_161008</name>
</gene>
<sequence length="134" mass="15244">MNKLSLVLLLVNLGVLTSLVTTLDENFADNDPDESIWSEYTSDQVSADQMPEVQSKRKYGDSLLTAWGRKRSGISNIDHVYPLPNEPYRLANIRKTNNKRKWGDSAITAWGKRTYKSPRKAYGLMNFEGEGIEF</sequence>
<keyword evidence="1" id="KW-0732">Signal</keyword>
<dbReference type="EMBL" id="KB096742">
    <property type="protein sequence ID" value="ESO01837.1"/>
    <property type="molecule type" value="Genomic_DNA"/>
</dbReference>
<reference evidence="4" key="1">
    <citation type="submission" date="2012-12" db="EMBL/GenBank/DDBJ databases">
        <authorList>
            <person name="Hellsten U."/>
            <person name="Grimwood J."/>
            <person name="Chapman J.A."/>
            <person name="Shapiro H."/>
            <person name="Aerts A."/>
            <person name="Otillar R.P."/>
            <person name="Terry A.Y."/>
            <person name="Boore J.L."/>
            <person name="Simakov O."/>
            <person name="Marletaz F."/>
            <person name="Cho S.-J."/>
            <person name="Edsinger-Gonzales E."/>
            <person name="Havlak P."/>
            <person name="Kuo D.-H."/>
            <person name="Larsson T."/>
            <person name="Lv J."/>
            <person name="Arendt D."/>
            <person name="Savage R."/>
            <person name="Osoegawa K."/>
            <person name="de Jong P."/>
            <person name="Lindberg D.R."/>
            <person name="Seaver E.C."/>
            <person name="Weisblat D.A."/>
            <person name="Putnam N.H."/>
            <person name="Grigoriev I.V."/>
            <person name="Rokhsar D.S."/>
        </authorList>
    </citation>
    <scope>NUCLEOTIDE SEQUENCE</scope>
</reference>
<accession>T1ER02</accession>
<evidence type="ECO:0000256" key="1">
    <source>
        <dbReference type="SAM" id="SignalP"/>
    </source>
</evidence>
<dbReference type="CTD" id="20199002"/>
<dbReference type="GeneID" id="20199002"/>
<keyword evidence="4" id="KW-1185">Reference proteome</keyword>
<dbReference type="Proteomes" id="UP000015101">
    <property type="component" value="Unassembled WGS sequence"/>
</dbReference>
<dbReference type="EMBL" id="AMQM01000733">
    <property type="status" value="NOT_ANNOTATED_CDS"/>
    <property type="molecule type" value="Genomic_DNA"/>
</dbReference>
<feature type="chain" id="PRO_5010979970" evidence="1">
    <location>
        <begin position="23"/>
        <end position="134"/>
    </location>
</feature>
<dbReference type="AlphaFoldDB" id="T1ER02"/>
<reference evidence="3" key="3">
    <citation type="submission" date="2015-06" db="UniProtKB">
        <authorList>
            <consortium name="EnsemblMetazoa"/>
        </authorList>
    </citation>
    <scope>IDENTIFICATION</scope>
</reference>
<evidence type="ECO:0000313" key="4">
    <source>
        <dbReference type="Proteomes" id="UP000015101"/>
    </source>
</evidence>
<feature type="signal peptide" evidence="1">
    <location>
        <begin position="1"/>
        <end position="22"/>
    </location>
</feature>
<dbReference type="HOGENOM" id="CLU_1898500_0_0_1"/>
<dbReference type="EnsemblMetazoa" id="HelroT161008">
    <property type="protein sequence ID" value="HelroP161008"/>
    <property type="gene ID" value="HelroG161008"/>
</dbReference>
<proteinExistence type="predicted"/>
<name>T1ER02_HELRO</name>
<dbReference type="InParanoid" id="T1ER02"/>
<organism evidence="3 4">
    <name type="scientific">Helobdella robusta</name>
    <name type="common">Californian leech</name>
    <dbReference type="NCBI Taxonomy" id="6412"/>
    <lineage>
        <taxon>Eukaryota</taxon>
        <taxon>Metazoa</taxon>
        <taxon>Spiralia</taxon>
        <taxon>Lophotrochozoa</taxon>
        <taxon>Annelida</taxon>
        <taxon>Clitellata</taxon>
        <taxon>Hirudinea</taxon>
        <taxon>Rhynchobdellida</taxon>
        <taxon>Glossiphoniidae</taxon>
        <taxon>Helobdella</taxon>
    </lineage>
</organism>